<dbReference type="Proteomes" id="UP000594121">
    <property type="component" value="Chromosome"/>
</dbReference>
<dbReference type="GeneID" id="59149388"/>
<organism evidence="1 2">
    <name type="scientific">Infirmifilum lucidum</name>
    <dbReference type="NCBI Taxonomy" id="2776706"/>
    <lineage>
        <taxon>Archaea</taxon>
        <taxon>Thermoproteota</taxon>
        <taxon>Thermoprotei</taxon>
        <taxon>Thermofilales</taxon>
        <taxon>Thermofilaceae</taxon>
        <taxon>Infirmifilum</taxon>
    </lineage>
</organism>
<sequence length="111" mass="12280">MRTHVIKALEIVEDLLASNELNDGQRKALLQVQKHLLDALDSVVDVKSKVRDIAYTLQELADTLGLEVKLSSPRLVLDDEDILQAIAESTITDIEVEGEKAVVKRIVAAQH</sequence>
<keyword evidence="2" id="KW-1185">Reference proteome</keyword>
<proteinExistence type="predicted"/>
<dbReference type="InParanoid" id="A0A7L9FEQ0"/>
<protein>
    <submittedName>
        <fullName evidence="1">Uncharacterized protein</fullName>
    </submittedName>
</protein>
<dbReference type="KEGG" id="thel:IG193_05790"/>
<evidence type="ECO:0000313" key="1">
    <source>
        <dbReference type="EMBL" id="QOJ78280.1"/>
    </source>
</evidence>
<name>A0A7L9FEQ0_9CREN</name>
<dbReference type="AlphaFoldDB" id="A0A7L9FEQ0"/>
<accession>A0A7L9FEQ0</accession>
<reference evidence="1 2" key="1">
    <citation type="submission" date="2020-10" db="EMBL/GenBank/DDBJ databases">
        <title>Thermofilum lucidum 3507LT sp. nov. a novel member of Thermofilaceae family isolated from Chile hot spring, and proposal of description order Thermofilales.</title>
        <authorList>
            <person name="Zayulina K.S."/>
            <person name="Elcheninov A.G."/>
            <person name="Toshchakov S.V."/>
            <person name="Kublanov I.V."/>
        </authorList>
    </citation>
    <scope>NUCLEOTIDE SEQUENCE [LARGE SCALE GENOMIC DNA]</scope>
    <source>
        <strain evidence="1 2">3507LT</strain>
    </source>
</reference>
<evidence type="ECO:0000313" key="2">
    <source>
        <dbReference type="Proteomes" id="UP000594121"/>
    </source>
</evidence>
<gene>
    <name evidence="1" type="ORF">IG193_05790</name>
</gene>
<dbReference type="RefSeq" id="WP_192818252.1">
    <property type="nucleotide sequence ID" value="NZ_CP062310.1"/>
</dbReference>
<dbReference type="EMBL" id="CP062310">
    <property type="protein sequence ID" value="QOJ78280.1"/>
    <property type="molecule type" value="Genomic_DNA"/>
</dbReference>